<feature type="compositionally biased region" description="Basic and acidic residues" evidence="3">
    <location>
        <begin position="536"/>
        <end position="570"/>
    </location>
</feature>
<feature type="region of interest" description="Disordered" evidence="3">
    <location>
        <begin position="790"/>
        <end position="862"/>
    </location>
</feature>
<feature type="compositionally biased region" description="Basic and acidic residues" evidence="3">
    <location>
        <begin position="1189"/>
        <end position="1198"/>
    </location>
</feature>
<feature type="region of interest" description="Disordered" evidence="3">
    <location>
        <begin position="666"/>
        <end position="768"/>
    </location>
</feature>
<feature type="region of interest" description="Disordered" evidence="3">
    <location>
        <begin position="1330"/>
        <end position="1410"/>
    </location>
</feature>
<feature type="compositionally biased region" description="Basic and acidic residues" evidence="3">
    <location>
        <begin position="142"/>
        <end position="154"/>
    </location>
</feature>
<dbReference type="SMART" id="SM00501">
    <property type="entry name" value="BRIGHT"/>
    <property type="match status" value="1"/>
</dbReference>
<dbReference type="OrthoDB" id="8951118at2759"/>
<feature type="compositionally biased region" description="Polar residues" evidence="3">
    <location>
        <begin position="1201"/>
        <end position="1213"/>
    </location>
</feature>
<dbReference type="GO" id="GO:0006338">
    <property type="term" value="P:chromatin remodeling"/>
    <property type="evidence" value="ECO:0007669"/>
    <property type="project" value="TreeGrafter"/>
</dbReference>
<feature type="compositionally biased region" description="Polar residues" evidence="3">
    <location>
        <begin position="1140"/>
        <end position="1155"/>
    </location>
</feature>
<dbReference type="PROSITE" id="PS51183">
    <property type="entry name" value="JMJN"/>
    <property type="match status" value="1"/>
</dbReference>
<dbReference type="Proteomes" id="UP000594454">
    <property type="component" value="Chromosome 2"/>
</dbReference>
<evidence type="ECO:0000256" key="2">
    <source>
        <dbReference type="ARBA" id="ARBA00023242"/>
    </source>
</evidence>
<dbReference type="SMART" id="SM00558">
    <property type="entry name" value="JmjC"/>
    <property type="match status" value="1"/>
</dbReference>
<reference evidence="7 8" key="1">
    <citation type="submission" date="2020-11" db="EMBL/GenBank/DDBJ databases">
        <authorList>
            <person name="Wallbank WR R."/>
            <person name="Pardo Diaz C."/>
            <person name="Kozak K."/>
            <person name="Martin S."/>
            <person name="Jiggins C."/>
            <person name="Moest M."/>
            <person name="Warren A I."/>
            <person name="Generalovic N T."/>
            <person name="Byers J.R.P. K."/>
            <person name="Montejo-Kovacevich G."/>
            <person name="Yen C E."/>
        </authorList>
    </citation>
    <scope>NUCLEOTIDE SEQUENCE [LARGE SCALE GENOMIC DNA]</scope>
</reference>
<comment type="subcellular location">
    <subcellularLocation>
        <location evidence="1">Nucleus</location>
    </subcellularLocation>
</comment>
<evidence type="ECO:0000259" key="5">
    <source>
        <dbReference type="PROSITE" id="PS51183"/>
    </source>
</evidence>
<dbReference type="PROSITE" id="PS51184">
    <property type="entry name" value="JMJC"/>
    <property type="match status" value="1"/>
</dbReference>
<protein>
    <recommendedName>
        <fullName evidence="9">Protein Jumonji</fullName>
    </recommendedName>
</protein>
<feature type="compositionally biased region" description="Polar residues" evidence="3">
    <location>
        <begin position="433"/>
        <end position="445"/>
    </location>
</feature>
<feature type="compositionally biased region" description="Basic and acidic residues" evidence="3">
    <location>
        <begin position="1071"/>
        <end position="1085"/>
    </location>
</feature>
<keyword evidence="2" id="KW-0539">Nucleus</keyword>
<dbReference type="SMART" id="SM01014">
    <property type="entry name" value="ARID"/>
    <property type="match status" value="1"/>
</dbReference>
<proteinExistence type="predicted"/>
<dbReference type="Pfam" id="PF02375">
    <property type="entry name" value="JmjN"/>
    <property type="match status" value="1"/>
</dbReference>
<feature type="compositionally biased region" description="Basic and acidic residues" evidence="3">
    <location>
        <begin position="666"/>
        <end position="675"/>
    </location>
</feature>
<dbReference type="Pfam" id="PF01388">
    <property type="entry name" value="ARID"/>
    <property type="match status" value="1"/>
</dbReference>
<feature type="compositionally biased region" description="Low complexity" evidence="3">
    <location>
        <begin position="1369"/>
        <end position="1382"/>
    </location>
</feature>
<feature type="compositionally biased region" description="Basic and acidic residues" evidence="3">
    <location>
        <begin position="421"/>
        <end position="432"/>
    </location>
</feature>
<feature type="compositionally biased region" description="Basic and acidic residues" evidence="3">
    <location>
        <begin position="163"/>
        <end position="178"/>
    </location>
</feature>
<feature type="compositionally biased region" description="Basic residues" evidence="3">
    <location>
        <begin position="604"/>
        <end position="625"/>
    </location>
</feature>
<feature type="compositionally biased region" description="Low complexity" evidence="3">
    <location>
        <begin position="43"/>
        <end position="57"/>
    </location>
</feature>
<dbReference type="Gene3D" id="1.10.150.60">
    <property type="entry name" value="ARID DNA-binding domain"/>
    <property type="match status" value="1"/>
</dbReference>
<evidence type="ECO:0000259" key="6">
    <source>
        <dbReference type="PROSITE" id="PS51184"/>
    </source>
</evidence>
<dbReference type="FunFam" id="1.10.150.60:FF:000012">
    <property type="entry name" value="Blast:Protein Jumonji"/>
    <property type="match status" value="1"/>
</dbReference>
<dbReference type="FunCoup" id="A0A7R8YRL0">
    <property type="interactions" value="1762"/>
</dbReference>
<dbReference type="SUPFAM" id="SSF46774">
    <property type="entry name" value="ARID-like"/>
    <property type="match status" value="1"/>
</dbReference>
<feature type="region of interest" description="Disordered" evidence="3">
    <location>
        <begin position="1"/>
        <end position="80"/>
    </location>
</feature>
<sequence>MVVSKDGKRKRKESPIVDSSPEIPKRTKVQAQRKFAQGQGNPSASYSLSSAIAASSSQPNTPIRENKEPIPELIPHKKPSAEDLVTYICFRGTPGLPPHLDFFNQNKNATKDETDNKNEVATPNEVNKSKSPANAPGKKTNKNNDKNDKNEKNDTQPNANSMEKADKKSEPPEKEKPEPMGYAARKRADQVVEGNRKFKNNERLTRLRERLPKKSETNRRSPRTRSAYKPESDEEEDEDDEAVSEISEPKKTPPKKATGRGRRKAVTPPAKEEQPCPEPEQPAEEEKPSTPVSNLRNKRNQAKTPATPEKKKEEEKKPVQSNDKKATPIPDKVTTPSPEKVAVSTPEKKAAPISEKKAAPTPDKNERRADSVSKKSDVSSKLSSKGGKKTPVKRNLKEKAKSENEEDAVDITPPKPKRGKKAVEPEASKKSQTDSSQRSANNTPELENRTGRPMRKTKEAATIYMEWIGLKLNLDDDGSSLDSFPELPNAKETQKIENELKQNTLKAKPSPKQTKQPPAKKKGGKGGGKAAAANKKKAESMAKTGDAEKKEVTNKIKEVPNSEKKDKVVDNEDEKVETTFNDSDDEPLVAQKVETETKSSPAKGKGKAAKKRAKPPPKTTAKKKVTAASQKQEPKSIELAESKKIELSKDDSKVDIPALVEAGVEKGENLEKSFSDSDDEPLATKLVTKQPEKEAKPDPEPLQIITEITPVTLPKISPPKEEKTISSNKVHPQLNVTTRIEDRPFLKGPTSPKYPATKPPPIVAPPIHRPELITAPAPIMSLPVIPPPAPFTPLIERFPSPKVNPSFLTPKFDRNLDRKLPSEPVTSPTTKNNLPSPTVPKLDFSSSKPASPSSSTANVKKSDPDAILSANLMPSKEESGKIFGIASVSLAQSSGPDNTKCTLGKCGSIHKPVLGPVVPTEAYLGEPLSSKERRKAKVNMTHEQIQKWLIECSSNPDDIQDDLDDDFDEPLKPKTFAPTPPLVRDDKEGGALSLKATKEARNESTWSGKGPSLKATPVVVKEDSRERPSPLLSTDLAKHDSPFENRNSPKPQKIFENLTKEKASSPTTTLKKSESISKLSRDNTKSPKPSTSSATSSPKHLKNSKAVSNVSQKKPAVPKRQPVYNTKPTPGEANKKKPSKNSFSAFSPENETSVYSFDKEDDVPPPVAKPFRRHSRRESNADENTSSEKPSKPEKTSGKEVQQNSVSVTLSPEENSKSIKVSLENTDAVTIAAKADKPPADNSAVGDSDSEGHTFYIPLQGTGATATNSGKSDVIQGVAVKLGREGPDGPNQRVIMHATLVTKAQMGSNTTPIPESMNVHEIVKSLLSNSKDAPAPATSKSVPVGTVQPRFKSTTEGQNASGSGLTRVNSNSSLLSGSTKSKPAPVVQKKPKDTTPIKMFNNTAFPRHDDPTQMVEAPIFRPTDKEFQDPMEFIERITPIAARFGICKIIPPDSFKPECRVSDDMRFTAYNQYVHKMLHRWGPSAKEFSAIKKYLATQSIAMTHPPWIGGMEVDLPRLYHTVQELGGLKEVIEKKKWARVAEEMCIPKLAQDRVTKLDDIYCKYLLPYDTLSPAERQKLFDEVEADWAKREARARRNADRCVNLENISNEDGESSENDDESDEEVDGVSMECIVKGRSMPLNAFFRIARNTMALWFKNTEPTVADIEAEFWRHVAVRDSHVCVHSGSIDSSGWGYGFPSPGPKTKGSPCAKHPWNLKVLTNNAGSVLRSLGPVMGITVPTLHVGMLFSACCWYRDPHGLSWIEYLHTGASKIWYGIPDEQSSKFRKALTALIPTHCQNKTIWLPCDTVMVPPHMLTDRGVSLCRVEQKPGEYVVIFPRAYTSSIATGYVVSESVYFATSSWLDSAKDDFRDIHESCEPAMFSLEQVLFAIGNDQRVSIDIVTQILPMLSEMYDKEVAARQQLKAAGLTEIKKFQQPVAKSKQKVPVSEEHECDLCRANLYISMVRTTDGIIYCLQHALRNINNGNIQAKQCTLIYTYDIDDIENLIKKTKDRLSQSQKKGAGNGSSNKKSK</sequence>
<evidence type="ECO:0000256" key="3">
    <source>
        <dbReference type="SAM" id="MobiDB-lite"/>
    </source>
</evidence>
<feature type="compositionally biased region" description="Basic and acidic residues" evidence="3">
    <location>
        <begin position="109"/>
        <end position="118"/>
    </location>
</feature>
<feature type="compositionally biased region" description="Basic and acidic residues" evidence="3">
    <location>
        <begin position="811"/>
        <end position="821"/>
    </location>
</feature>
<feature type="compositionally biased region" description="Basic and acidic residues" evidence="3">
    <location>
        <begin position="346"/>
        <end position="378"/>
    </location>
</feature>
<feature type="compositionally biased region" description="Low complexity" evidence="3">
    <location>
        <begin position="1086"/>
        <end position="1098"/>
    </location>
</feature>
<name>A0A7R8YRL0_HERIL</name>
<feature type="compositionally biased region" description="Basic and acidic residues" evidence="3">
    <location>
        <begin position="690"/>
        <end position="699"/>
    </location>
</feature>
<dbReference type="Pfam" id="PF02928">
    <property type="entry name" value="zf-C5HC2"/>
    <property type="match status" value="1"/>
</dbReference>
<feature type="compositionally biased region" description="Acidic residues" evidence="3">
    <location>
        <begin position="958"/>
        <end position="968"/>
    </location>
</feature>
<evidence type="ECO:0000259" key="4">
    <source>
        <dbReference type="PROSITE" id="PS51011"/>
    </source>
</evidence>
<dbReference type="Gene3D" id="2.60.120.650">
    <property type="entry name" value="Cupin"/>
    <property type="match status" value="1"/>
</dbReference>
<feature type="region of interest" description="Disordered" evidence="3">
    <location>
        <begin position="1605"/>
        <end position="1625"/>
    </location>
</feature>
<dbReference type="GO" id="GO:0010468">
    <property type="term" value="P:regulation of gene expression"/>
    <property type="evidence" value="ECO:0007669"/>
    <property type="project" value="TreeGrafter"/>
</dbReference>
<dbReference type="InterPro" id="IPR004198">
    <property type="entry name" value="Znf_C5HC2"/>
</dbReference>
<feature type="compositionally biased region" description="Low complexity" evidence="3">
    <location>
        <begin position="506"/>
        <end position="517"/>
    </location>
</feature>
<organism evidence="7 8">
    <name type="scientific">Hermetia illucens</name>
    <name type="common">Black soldier fly</name>
    <dbReference type="NCBI Taxonomy" id="343691"/>
    <lineage>
        <taxon>Eukaryota</taxon>
        <taxon>Metazoa</taxon>
        <taxon>Ecdysozoa</taxon>
        <taxon>Arthropoda</taxon>
        <taxon>Hexapoda</taxon>
        <taxon>Insecta</taxon>
        <taxon>Pterygota</taxon>
        <taxon>Neoptera</taxon>
        <taxon>Endopterygota</taxon>
        <taxon>Diptera</taxon>
        <taxon>Brachycera</taxon>
        <taxon>Stratiomyomorpha</taxon>
        <taxon>Stratiomyidae</taxon>
        <taxon>Hermetiinae</taxon>
        <taxon>Hermetia</taxon>
    </lineage>
</organism>
<feature type="compositionally biased region" description="Acidic residues" evidence="3">
    <location>
        <begin position="1608"/>
        <end position="1625"/>
    </location>
</feature>
<dbReference type="InterPro" id="IPR003347">
    <property type="entry name" value="JmjC_dom"/>
</dbReference>
<dbReference type="SUPFAM" id="SSF51197">
    <property type="entry name" value="Clavaminate synthase-like"/>
    <property type="match status" value="1"/>
</dbReference>
<dbReference type="InterPro" id="IPR036431">
    <property type="entry name" value="ARID_dom_sf"/>
</dbReference>
<feature type="region of interest" description="Disordered" evidence="3">
    <location>
        <begin position="954"/>
        <end position="1252"/>
    </location>
</feature>
<feature type="compositionally biased region" description="Polar residues" evidence="3">
    <location>
        <begin position="119"/>
        <end position="132"/>
    </location>
</feature>
<dbReference type="Pfam" id="PF02373">
    <property type="entry name" value="JmjC"/>
    <property type="match status" value="1"/>
</dbReference>
<dbReference type="EMBL" id="LR899010">
    <property type="protein sequence ID" value="CAD7082818.1"/>
    <property type="molecule type" value="Genomic_DNA"/>
</dbReference>
<dbReference type="PANTHER" id="PTHR10694">
    <property type="entry name" value="LYSINE-SPECIFIC DEMETHYLASE"/>
    <property type="match status" value="1"/>
</dbReference>
<keyword evidence="8" id="KW-1185">Reference proteome</keyword>
<accession>A0A7R8YRL0</accession>
<evidence type="ECO:0000313" key="8">
    <source>
        <dbReference type="Proteomes" id="UP000594454"/>
    </source>
</evidence>
<feature type="region of interest" description="Disordered" evidence="3">
    <location>
        <begin position="2010"/>
        <end position="2031"/>
    </location>
</feature>
<dbReference type="SMART" id="SM00545">
    <property type="entry name" value="JmjN"/>
    <property type="match status" value="1"/>
</dbReference>
<dbReference type="InParanoid" id="A0A7R8YRL0"/>
<gene>
    <name evidence="7" type="ORF">HERILL_LOCUS5824</name>
</gene>
<evidence type="ECO:0000256" key="1">
    <source>
        <dbReference type="ARBA" id="ARBA00004123"/>
    </source>
</evidence>
<dbReference type="InterPro" id="IPR001606">
    <property type="entry name" value="ARID_dom"/>
</dbReference>
<dbReference type="GO" id="GO:0000785">
    <property type="term" value="C:chromatin"/>
    <property type="evidence" value="ECO:0007669"/>
    <property type="project" value="TreeGrafter"/>
</dbReference>
<feature type="domain" description="JmjN" evidence="5">
    <location>
        <begin position="1417"/>
        <end position="1458"/>
    </location>
</feature>
<feature type="compositionally biased region" description="Low complexity" evidence="3">
    <location>
        <begin position="2014"/>
        <end position="2031"/>
    </location>
</feature>
<feature type="compositionally biased region" description="Basic residues" evidence="3">
    <location>
        <begin position="252"/>
        <end position="265"/>
    </location>
</feature>
<evidence type="ECO:0008006" key="9">
    <source>
        <dbReference type="Google" id="ProtNLM"/>
    </source>
</evidence>
<feature type="compositionally biased region" description="Polar residues" evidence="3">
    <location>
        <begin position="824"/>
        <end position="836"/>
    </location>
</feature>
<feature type="compositionally biased region" description="Basic and acidic residues" evidence="3">
    <location>
        <begin position="186"/>
        <end position="219"/>
    </location>
</feature>
<dbReference type="CDD" id="cd16870">
    <property type="entry name" value="ARID_JARD2"/>
    <property type="match status" value="1"/>
</dbReference>
<feature type="region of interest" description="Disordered" evidence="3">
    <location>
        <begin position="474"/>
        <end position="650"/>
    </location>
</feature>
<feature type="region of interest" description="Disordered" evidence="3">
    <location>
        <begin position="95"/>
        <end position="457"/>
    </location>
</feature>
<dbReference type="InterPro" id="IPR003349">
    <property type="entry name" value="JmjN"/>
</dbReference>
<feature type="compositionally biased region" description="Low complexity" evidence="3">
    <location>
        <begin position="845"/>
        <end position="855"/>
    </location>
</feature>
<dbReference type="GO" id="GO:0003677">
    <property type="term" value="F:DNA binding"/>
    <property type="evidence" value="ECO:0007669"/>
    <property type="project" value="InterPro"/>
</dbReference>
<feature type="compositionally biased region" description="Polar residues" evidence="3">
    <location>
        <begin position="1351"/>
        <end position="1368"/>
    </location>
</feature>
<feature type="domain" description="JmjC" evidence="6">
    <location>
        <begin position="1708"/>
        <end position="1873"/>
    </location>
</feature>
<dbReference type="OMA" id="SAWSAKG"/>
<evidence type="ECO:0000313" key="7">
    <source>
        <dbReference type="EMBL" id="CAD7082818.1"/>
    </source>
</evidence>
<feature type="compositionally biased region" description="Basic and acidic residues" evidence="3">
    <location>
        <begin position="308"/>
        <end position="326"/>
    </location>
</feature>
<feature type="compositionally biased region" description="Acidic residues" evidence="3">
    <location>
        <begin position="232"/>
        <end position="243"/>
    </location>
</feature>
<feature type="domain" description="ARID" evidence="4">
    <location>
        <begin position="1481"/>
        <end position="1573"/>
    </location>
</feature>
<dbReference type="PROSITE" id="PS51011">
    <property type="entry name" value="ARID"/>
    <property type="match status" value="1"/>
</dbReference>
<dbReference type="PANTHER" id="PTHR10694:SF113">
    <property type="entry name" value="PROTEIN JUMONJI"/>
    <property type="match status" value="1"/>
</dbReference>
<feature type="compositionally biased region" description="Polar residues" evidence="3">
    <location>
        <begin position="725"/>
        <end position="738"/>
    </location>
</feature>
<dbReference type="GO" id="GO:0005634">
    <property type="term" value="C:nucleus"/>
    <property type="evidence" value="ECO:0007669"/>
    <property type="project" value="UniProtKB-SubCell"/>
</dbReference>
<feature type="compositionally biased region" description="Basic and acidic residues" evidence="3">
    <location>
        <begin position="632"/>
        <end position="650"/>
    </location>
</feature>